<feature type="region of interest" description="Disordered" evidence="5">
    <location>
        <begin position="1804"/>
        <end position="1864"/>
    </location>
</feature>
<feature type="compositionally biased region" description="Acidic residues" evidence="5">
    <location>
        <begin position="665"/>
        <end position="674"/>
    </location>
</feature>
<evidence type="ECO:0000256" key="4">
    <source>
        <dbReference type="SAM" id="Coils"/>
    </source>
</evidence>
<feature type="compositionally biased region" description="Acidic residues" evidence="5">
    <location>
        <begin position="630"/>
        <end position="645"/>
    </location>
</feature>
<feature type="repeat" description="ANK" evidence="3">
    <location>
        <begin position="564"/>
        <end position="596"/>
    </location>
</feature>
<dbReference type="InterPro" id="IPR002110">
    <property type="entry name" value="Ankyrin_rpt"/>
</dbReference>
<keyword evidence="1" id="KW-0677">Repeat</keyword>
<evidence type="ECO:0000313" key="7">
    <source>
        <dbReference type="Proteomes" id="UP000287124"/>
    </source>
</evidence>
<comment type="caution">
    <text evidence="6">The sequence shown here is derived from an EMBL/GenBank/DDBJ whole genome shotgun (WGS) entry which is preliminary data.</text>
</comment>
<dbReference type="InterPro" id="IPR036770">
    <property type="entry name" value="Ankyrin_rpt-contain_sf"/>
</dbReference>
<dbReference type="Proteomes" id="UP000287124">
    <property type="component" value="Unassembled WGS sequence"/>
</dbReference>
<organism evidence="6 7">
    <name type="scientific">Fusarium euwallaceae</name>
    <dbReference type="NCBI Taxonomy" id="1147111"/>
    <lineage>
        <taxon>Eukaryota</taxon>
        <taxon>Fungi</taxon>
        <taxon>Dikarya</taxon>
        <taxon>Ascomycota</taxon>
        <taxon>Pezizomycotina</taxon>
        <taxon>Sordariomycetes</taxon>
        <taxon>Hypocreomycetidae</taxon>
        <taxon>Hypocreales</taxon>
        <taxon>Nectriaceae</taxon>
        <taxon>Fusarium</taxon>
        <taxon>Fusarium solani species complex</taxon>
    </lineage>
</organism>
<protein>
    <recommendedName>
        <fullName evidence="8">Ankyrin repeat protein</fullName>
    </recommendedName>
</protein>
<feature type="repeat" description="ANK" evidence="3">
    <location>
        <begin position="1474"/>
        <end position="1506"/>
    </location>
</feature>
<reference evidence="6 7" key="1">
    <citation type="submission" date="2017-06" db="EMBL/GenBank/DDBJ databases">
        <title>Comparative genomic analysis of Ambrosia Fusariam Clade fungi.</title>
        <authorList>
            <person name="Stajich J.E."/>
            <person name="Carrillo J."/>
            <person name="Kijimoto T."/>
            <person name="Eskalen A."/>
            <person name="O'Donnell K."/>
            <person name="Kasson M."/>
        </authorList>
    </citation>
    <scope>NUCLEOTIDE SEQUENCE [LARGE SCALE GENOMIC DNA]</scope>
    <source>
        <strain evidence="6 7">UCR1854</strain>
    </source>
</reference>
<dbReference type="Gene3D" id="1.25.40.20">
    <property type="entry name" value="Ankyrin repeat-containing domain"/>
    <property type="match status" value="4"/>
</dbReference>
<dbReference type="Pfam" id="PF00023">
    <property type="entry name" value="Ank"/>
    <property type="match status" value="1"/>
</dbReference>
<dbReference type="PANTHER" id="PTHR24198">
    <property type="entry name" value="ANKYRIN REPEAT AND PROTEIN KINASE DOMAIN-CONTAINING PROTEIN"/>
    <property type="match status" value="1"/>
</dbReference>
<feature type="compositionally biased region" description="Acidic residues" evidence="5">
    <location>
        <begin position="1808"/>
        <end position="1818"/>
    </location>
</feature>
<proteinExistence type="predicted"/>
<evidence type="ECO:0008006" key="8">
    <source>
        <dbReference type="Google" id="ProtNLM"/>
    </source>
</evidence>
<feature type="region of interest" description="Disordered" evidence="5">
    <location>
        <begin position="1166"/>
        <end position="1193"/>
    </location>
</feature>
<sequence>MADLPELPAPHSGLARYISENPDKSMIEILEPYRKYEANLRSVYAQDRQNPILNDPHLNVLPLFTDDTKVITTRARNLEAETEEEKSKYIMALPDDKRRPHGSPATVANVTEFQKNFNVFSESSLVDLDWSNVVAAGSSVVNCLLPVPKEFNTTKRKLREYYHEKFCPASDVDLFLYGLTHEQAIEKIKTIEQAIRDALLNEVTVVRTKYAITIASQYPVRHVQIVLRVYKSVSEILTGFDIDAAGGAFDGNQVYVTPRALGSFITQVNHVDLTRRSPSYENRLSKYSHRNFEVYWPDLDRARIDPTIFERSFQRTLGLARLLVLERLPTTSARETYLNKRREERGRPQVYRGRNVLFGNIKDHHEDEIADWLSEEDVSNYHTFTVPYGQHFNAKRIEKLCYTRDLLLNAEWNQSDDREVYLHRHPAFFGRVQDVVEDCCGYCPKPVTPEEKEVAEKEAEIYIKGEVTFLIDDPGRQQIGSFNPLTEQDWTDMAYVGNTARLCQSIVDGDVDDVLNWLSQEDSDPNKRDYTGRSPLHLAVMTSTPEVVKCLVDHGSRITARLADGKTALHLAASRGNLEMIKILMEKSIENEEAEEERQDRKRQAAKRGDSDGKDEAPEKTHESEASDKSDEESDGELIDAETTDADTVSMVTGSFVNVEKEKETDDDLVPDEQEDEPDYYQIDVLAWDVPCSPLHLAISEGHEDAVKLLCDYGADSILPVKFINKDNDSDTGAILTLALALSLPTDKAKSMAELLLKLGAVSSQADSKGCTAFHRYIESGQRDLIDTLLDTDTMGVKTAINHLVFANHYWDPNAIAPIHSAIETGDTILVLKLLNSGALAQIDFDTWLKAAKVSPSYSNRLGKLEDNQRKFKESTEQPLLAAIRSGNAEVAIKLLENGANPNALPSSTESLIFDEYRRTWNKGRSALDLVRTSLEGLRKYTSKKRRVVKPKEPVGTVEFLEKFKEGTYSYWMVSEQINTAKRTFKNAKERYEKDIKRQKRAELKVEAEKQGAINEVIASFEAIENALLSRGAKTFDELHPDIKTESDREHRPSREEEAEDKPAKPYEFHFSFQNDREMTETRRDGYIDLMEAAWSGDIERIKSLTLQAWGPEQDQPPLVAAVSDNEGNTPFSVAFLRGHHDVARALLEIVKVQWSPPEKEKVRFKMEAREEDEYSDECSDEESNDSSDEPRIVSEKVQQKFTIDDIGHVSMQVKSHTKPVNHLCWNVPSWCMENGNATSFRPTTNYGREGLFTQVLQRDDVAGLKALLDMAQHYAGEKFEGDDRDEDDYIGRFTFPLSDFNYAVQNGKTQMLGLIIKRTGAGIPLDHLVKKSGVELKQKPRYYQGLTVYGKKRNDWATAGRNMVVRTSGQKTPPLLHAAVTGNLESVEFFLGDAPHRLYSEFGKSKAAREDSRLKHLKESPGGFDRAISKWLGADNDFVIHCAVVGQSSRWAIELLEYLVEACPGCLEKKNADGETPLLVACRLGRTDFVKILLKANADQSARNSKGQNILHVAVEDTPKADQLRKLLDLFDPTLRSHLFLQRNNFNENGNTPLHAWVSQASGVQSDDTAVRYHGRRNRYYYRNNNNNKPYEGEEKNAVEMLKLLLEYSKGEELELLNAAGETCLHTTIMHDMISLTRVMVEFKPRLLYRENAVGRTPAELAHDRLTEQKFQKPENIKQDKHDCVTYLINKKKEDFAAHASPEAHTAEQRRELLAGLGLSNTYSAAEFTQIMRSMGESSTKHKRDNKNLSDSVAKVVVWDLCRTAMEKHPERRRLVSLNEANDVAKRLGEKYSASRYFSIQAKAESEDGEEQEDQEVDFATSRARGASSWIEERDRRGYESDESKEGKKNEEDDDSDLESISSRGSYCRNCREYHRQI</sequence>
<gene>
    <name evidence="6" type="ORF">BHE90_011802</name>
</gene>
<evidence type="ECO:0000256" key="2">
    <source>
        <dbReference type="ARBA" id="ARBA00023043"/>
    </source>
</evidence>
<evidence type="ECO:0000256" key="3">
    <source>
        <dbReference type="PROSITE-ProRule" id="PRU00023"/>
    </source>
</evidence>
<keyword evidence="2 3" id="KW-0040">ANK repeat</keyword>
<dbReference type="Pfam" id="PF12796">
    <property type="entry name" value="Ank_2"/>
    <property type="match status" value="2"/>
</dbReference>
<feature type="repeat" description="ANK" evidence="3">
    <location>
        <begin position="693"/>
        <end position="716"/>
    </location>
</feature>
<evidence type="ECO:0000313" key="6">
    <source>
        <dbReference type="EMBL" id="RTE73758.1"/>
    </source>
</evidence>
<keyword evidence="7" id="KW-1185">Reference proteome</keyword>
<dbReference type="PANTHER" id="PTHR24198:SF165">
    <property type="entry name" value="ANKYRIN REPEAT-CONTAINING PROTEIN-RELATED"/>
    <property type="match status" value="1"/>
</dbReference>
<feature type="coiled-coil region" evidence="4">
    <location>
        <begin position="982"/>
        <end position="1009"/>
    </location>
</feature>
<feature type="region of interest" description="Disordered" evidence="5">
    <location>
        <begin position="1039"/>
        <end position="1064"/>
    </location>
</feature>
<dbReference type="EMBL" id="MIKF01000249">
    <property type="protein sequence ID" value="RTE73758.1"/>
    <property type="molecule type" value="Genomic_DNA"/>
</dbReference>
<dbReference type="SUPFAM" id="SSF48403">
    <property type="entry name" value="Ankyrin repeat"/>
    <property type="match status" value="3"/>
</dbReference>
<accession>A0A430LDF9</accession>
<feature type="repeat" description="ANK" evidence="3">
    <location>
        <begin position="875"/>
        <end position="907"/>
    </location>
</feature>
<feature type="compositionally biased region" description="Basic and acidic residues" evidence="5">
    <location>
        <begin position="1832"/>
        <end position="1852"/>
    </location>
</feature>
<dbReference type="PROSITE" id="PS50297">
    <property type="entry name" value="ANK_REP_REGION"/>
    <property type="match status" value="4"/>
</dbReference>
<feature type="region of interest" description="Disordered" evidence="5">
    <location>
        <begin position="591"/>
        <end position="674"/>
    </location>
</feature>
<dbReference type="PROSITE" id="PS50088">
    <property type="entry name" value="ANK_REPEAT"/>
    <property type="match status" value="5"/>
</dbReference>
<keyword evidence="4" id="KW-0175">Coiled coil</keyword>
<feature type="compositionally biased region" description="Basic and acidic residues" evidence="5">
    <location>
        <begin position="598"/>
        <end position="629"/>
    </location>
</feature>
<dbReference type="SMART" id="SM00248">
    <property type="entry name" value="ANK"/>
    <property type="match status" value="13"/>
</dbReference>
<feature type="repeat" description="ANK" evidence="3">
    <location>
        <begin position="531"/>
        <end position="563"/>
    </location>
</feature>
<name>A0A430LDF9_9HYPO</name>
<evidence type="ECO:0000256" key="1">
    <source>
        <dbReference type="ARBA" id="ARBA00022737"/>
    </source>
</evidence>
<evidence type="ECO:0000256" key="5">
    <source>
        <dbReference type="SAM" id="MobiDB-lite"/>
    </source>
</evidence>
<feature type="compositionally biased region" description="Acidic residues" evidence="5">
    <location>
        <begin position="1170"/>
        <end position="1188"/>
    </location>
</feature>
<dbReference type="PRINTS" id="PR01415">
    <property type="entry name" value="ANKYRIN"/>
</dbReference>
<feature type="compositionally biased region" description="Polar residues" evidence="5">
    <location>
        <begin position="646"/>
        <end position="656"/>
    </location>
</feature>